<dbReference type="InterPro" id="IPR001128">
    <property type="entry name" value="Cyt_P450"/>
</dbReference>
<dbReference type="PRINTS" id="PR00385">
    <property type="entry name" value="P450"/>
</dbReference>
<dbReference type="PROSITE" id="PS00086">
    <property type="entry name" value="CYTOCHROME_P450"/>
    <property type="match status" value="1"/>
</dbReference>
<dbReference type="GO" id="GO:0004497">
    <property type="term" value="F:monooxygenase activity"/>
    <property type="evidence" value="ECO:0007669"/>
    <property type="project" value="UniProtKB-KW"/>
</dbReference>
<evidence type="ECO:0000256" key="5">
    <source>
        <dbReference type="ARBA" id="ARBA00022989"/>
    </source>
</evidence>
<evidence type="ECO:0000313" key="14">
    <source>
        <dbReference type="Proteomes" id="UP001415857"/>
    </source>
</evidence>
<feature type="transmembrane region" description="Helical" evidence="12">
    <location>
        <begin position="6"/>
        <end position="25"/>
    </location>
</feature>
<dbReference type="InterPro" id="IPR002401">
    <property type="entry name" value="Cyt_P450_E_grp-I"/>
</dbReference>
<accession>A0AAP0RSZ1</accession>
<keyword evidence="3 12" id="KW-0812">Transmembrane</keyword>
<comment type="subcellular location">
    <subcellularLocation>
        <location evidence="1">Membrane</location>
        <topology evidence="1">Single-pass membrane protein</topology>
    </subcellularLocation>
</comment>
<keyword evidence="2 10" id="KW-0349">Heme</keyword>
<evidence type="ECO:0000256" key="6">
    <source>
        <dbReference type="ARBA" id="ARBA00023002"/>
    </source>
</evidence>
<evidence type="ECO:0000256" key="2">
    <source>
        <dbReference type="ARBA" id="ARBA00022617"/>
    </source>
</evidence>
<sequence length="518" mass="58491">MDSLPLLPALGNLLALILLYTLWRLRTNTQRNKKIGAPEPWGAMPLIGHLHLLRGPIPPFKTLASMADKHGPVFAIRLGMSRALVVSSWEAVKECFNTNDRVFMTRPSSAASKYMGYKGAIFGLAPYGPYWRDIRKIATLELLSNSRLELLNHVRSSEVGTCIKDLYSLCQKNGTGSTMVELSEWFGHVTLNMLVQMIATKRYDDVGSNTESQRFRRGIRQFMYLTGVFVASDVIPCIEWMDFQGHLRAMKRNEEELDYFMSSWLEEHMNSRREGRVKEDGDFIDVMLSSFAGVSLVSGHDIKSVIKSTALALIMAGTDSTSITLTWALSLLLNHVEALKTVQEELDIHVGKERWVEEADLKKLVYFQAVIKEIFRLYPAGPLSVPREAMEDCDVGGYHVPKGTRLFVNIWKLHRDPRVWADPCEFKPERFLTSHAELDARGQHYEYIPFSSGRRSCPGLQLASQMIGLILARLVQGFDLATPMNEKVDMREGLGLNLPKATPLEATLTPRLPGKLYQ</sequence>
<evidence type="ECO:0000313" key="13">
    <source>
        <dbReference type="EMBL" id="KAK9281330.1"/>
    </source>
</evidence>
<keyword evidence="7 10" id="KW-0408">Iron</keyword>
<keyword evidence="5 12" id="KW-1133">Transmembrane helix</keyword>
<evidence type="ECO:0000256" key="9">
    <source>
        <dbReference type="ARBA" id="ARBA00023136"/>
    </source>
</evidence>
<dbReference type="PANTHER" id="PTHR47947:SF1">
    <property type="entry name" value="CYTOCHROME P450 82E3"/>
    <property type="match status" value="1"/>
</dbReference>
<dbReference type="PANTHER" id="PTHR47947">
    <property type="entry name" value="CYTOCHROME P450 82C3-RELATED"/>
    <property type="match status" value="1"/>
</dbReference>
<dbReference type="GO" id="GO:0016705">
    <property type="term" value="F:oxidoreductase activity, acting on paired donors, with incorporation or reduction of molecular oxygen"/>
    <property type="evidence" value="ECO:0007669"/>
    <property type="project" value="InterPro"/>
</dbReference>
<comment type="caution">
    <text evidence="13">The sequence shown here is derived from an EMBL/GenBank/DDBJ whole genome shotgun (WGS) entry which is preliminary data.</text>
</comment>
<evidence type="ECO:0000256" key="10">
    <source>
        <dbReference type="PIRSR" id="PIRSR602401-1"/>
    </source>
</evidence>
<dbReference type="InterPro" id="IPR036396">
    <property type="entry name" value="Cyt_P450_sf"/>
</dbReference>
<dbReference type="Gene3D" id="1.10.630.10">
    <property type="entry name" value="Cytochrome P450"/>
    <property type="match status" value="1"/>
</dbReference>
<evidence type="ECO:0008006" key="15">
    <source>
        <dbReference type="Google" id="ProtNLM"/>
    </source>
</evidence>
<keyword evidence="6 11" id="KW-0560">Oxidoreductase</keyword>
<gene>
    <name evidence="13" type="ORF">L1049_004229</name>
</gene>
<keyword evidence="4 10" id="KW-0479">Metal-binding</keyword>
<reference evidence="13 14" key="1">
    <citation type="journal article" date="2024" name="Plant J.">
        <title>Genome sequences and population genomics reveal climatic adaptation and genomic divergence between two closely related sweetgum species.</title>
        <authorList>
            <person name="Xu W.Q."/>
            <person name="Ren C.Q."/>
            <person name="Zhang X.Y."/>
            <person name="Comes H.P."/>
            <person name="Liu X.H."/>
            <person name="Li Y.G."/>
            <person name="Kettle C.J."/>
            <person name="Jalonen R."/>
            <person name="Gaisberger H."/>
            <person name="Ma Y.Z."/>
            <person name="Qiu Y.X."/>
        </authorList>
    </citation>
    <scope>NUCLEOTIDE SEQUENCE [LARGE SCALE GENOMIC DNA]</scope>
    <source>
        <strain evidence="13">Hangzhou</strain>
    </source>
</reference>
<evidence type="ECO:0000256" key="7">
    <source>
        <dbReference type="ARBA" id="ARBA00023004"/>
    </source>
</evidence>
<dbReference type="PRINTS" id="PR00463">
    <property type="entry name" value="EP450I"/>
</dbReference>
<keyword evidence="14" id="KW-1185">Reference proteome</keyword>
<dbReference type="InterPro" id="IPR050651">
    <property type="entry name" value="Plant_Cytochrome_P450_Monoox"/>
</dbReference>
<comment type="cofactor">
    <cofactor evidence="10">
        <name>heme</name>
        <dbReference type="ChEBI" id="CHEBI:30413"/>
    </cofactor>
</comment>
<comment type="similarity">
    <text evidence="11">Belongs to the cytochrome P450 family.</text>
</comment>
<evidence type="ECO:0000256" key="4">
    <source>
        <dbReference type="ARBA" id="ARBA00022723"/>
    </source>
</evidence>
<evidence type="ECO:0000256" key="11">
    <source>
        <dbReference type="RuleBase" id="RU000461"/>
    </source>
</evidence>
<feature type="binding site" description="axial binding residue" evidence="10">
    <location>
        <position position="457"/>
    </location>
    <ligand>
        <name>heme</name>
        <dbReference type="ChEBI" id="CHEBI:30413"/>
    </ligand>
    <ligandPart>
        <name>Fe</name>
        <dbReference type="ChEBI" id="CHEBI:18248"/>
    </ligandPart>
</feature>
<keyword evidence="8 11" id="KW-0503">Monooxygenase</keyword>
<evidence type="ECO:0000256" key="12">
    <source>
        <dbReference type="SAM" id="Phobius"/>
    </source>
</evidence>
<dbReference type="GO" id="GO:0016020">
    <property type="term" value="C:membrane"/>
    <property type="evidence" value="ECO:0007669"/>
    <property type="project" value="UniProtKB-SubCell"/>
</dbReference>
<dbReference type="FunFam" id="1.10.630.10:FF:000026">
    <property type="entry name" value="Cytochrome P450 82C4"/>
    <property type="match status" value="1"/>
</dbReference>
<dbReference type="EMBL" id="JBBPBK010000007">
    <property type="protein sequence ID" value="KAK9281330.1"/>
    <property type="molecule type" value="Genomic_DNA"/>
</dbReference>
<dbReference type="Pfam" id="PF00067">
    <property type="entry name" value="p450"/>
    <property type="match status" value="1"/>
</dbReference>
<dbReference type="Proteomes" id="UP001415857">
    <property type="component" value="Unassembled WGS sequence"/>
</dbReference>
<keyword evidence="9 12" id="KW-0472">Membrane</keyword>
<dbReference type="GO" id="GO:0020037">
    <property type="term" value="F:heme binding"/>
    <property type="evidence" value="ECO:0007669"/>
    <property type="project" value="InterPro"/>
</dbReference>
<evidence type="ECO:0000256" key="1">
    <source>
        <dbReference type="ARBA" id="ARBA00004167"/>
    </source>
</evidence>
<organism evidence="13 14">
    <name type="scientific">Liquidambar formosana</name>
    <name type="common">Formosan gum</name>
    <dbReference type="NCBI Taxonomy" id="63359"/>
    <lineage>
        <taxon>Eukaryota</taxon>
        <taxon>Viridiplantae</taxon>
        <taxon>Streptophyta</taxon>
        <taxon>Embryophyta</taxon>
        <taxon>Tracheophyta</taxon>
        <taxon>Spermatophyta</taxon>
        <taxon>Magnoliopsida</taxon>
        <taxon>eudicotyledons</taxon>
        <taxon>Gunneridae</taxon>
        <taxon>Pentapetalae</taxon>
        <taxon>Saxifragales</taxon>
        <taxon>Altingiaceae</taxon>
        <taxon>Liquidambar</taxon>
    </lineage>
</organism>
<evidence type="ECO:0000256" key="3">
    <source>
        <dbReference type="ARBA" id="ARBA00022692"/>
    </source>
</evidence>
<dbReference type="InterPro" id="IPR017972">
    <property type="entry name" value="Cyt_P450_CS"/>
</dbReference>
<protein>
    <recommendedName>
        <fullName evidence="15">Cytochrome P450</fullName>
    </recommendedName>
</protein>
<dbReference type="CDD" id="cd20654">
    <property type="entry name" value="CYP82"/>
    <property type="match status" value="1"/>
</dbReference>
<evidence type="ECO:0000256" key="8">
    <source>
        <dbReference type="ARBA" id="ARBA00023033"/>
    </source>
</evidence>
<dbReference type="SUPFAM" id="SSF48264">
    <property type="entry name" value="Cytochrome P450"/>
    <property type="match status" value="1"/>
</dbReference>
<proteinExistence type="inferred from homology"/>
<feature type="transmembrane region" description="Helical" evidence="12">
    <location>
        <begin position="222"/>
        <end position="241"/>
    </location>
</feature>
<name>A0AAP0RSZ1_LIQFO</name>
<dbReference type="GO" id="GO:0005506">
    <property type="term" value="F:iron ion binding"/>
    <property type="evidence" value="ECO:0007669"/>
    <property type="project" value="InterPro"/>
</dbReference>
<dbReference type="AlphaFoldDB" id="A0AAP0RSZ1"/>